<dbReference type="SMART" id="SM00054">
    <property type="entry name" value="EFh"/>
    <property type="match status" value="2"/>
</dbReference>
<dbReference type="Pfam" id="PF13516">
    <property type="entry name" value="LRR_6"/>
    <property type="match status" value="5"/>
</dbReference>
<dbReference type="Gene3D" id="1.10.238.10">
    <property type="entry name" value="EF-hand"/>
    <property type="match status" value="1"/>
</dbReference>
<keyword evidence="1" id="KW-0106">Calcium</keyword>
<evidence type="ECO:0000256" key="1">
    <source>
        <dbReference type="ARBA" id="ARBA00022837"/>
    </source>
</evidence>
<dbReference type="InterPro" id="IPR001611">
    <property type="entry name" value="Leu-rich_rpt"/>
</dbReference>
<dbReference type="Pfam" id="PF13499">
    <property type="entry name" value="EF-hand_7"/>
    <property type="match status" value="1"/>
</dbReference>
<dbReference type="GO" id="GO:0005509">
    <property type="term" value="F:calcium ion binding"/>
    <property type="evidence" value="ECO:0007669"/>
    <property type="project" value="InterPro"/>
</dbReference>
<evidence type="ECO:0000313" key="4">
    <source>
        <dbReference type="EnsemblMetazoa" id="G25968.1:cds"/>
    </source>
</evidence>
<sequence length="592" mass="67798">MDVKRGESPSMGEKIFRMVTPPAKREARRSLKSTSLGMAAKYRLSTNSSVSSNASSTSTVPAKPAPNKVNRVRKSEIDLQLQREMEQIRMEEEERKRGEELMLKEKQKIKIEDFEDYDLDDDSDLSDTESLGEEISQRMYMEACKDLHITPIKALYKALRTDRLAVVGVILKKNESKACAIGLVRNSIVETLILESNELGGYGAKCIADAITRNEYLTEIRIVENNIGTEGARVICDALRKNNYVRRLDLKGNGFYEEDAKYFKDMLDENHALRELYLSHNKFQELGGEIFADGLANNDFLRVLDLSWNHLRMRGAMAIGSALQVNRHLEKLDISWNGFHIRGALTISRALEINTTLLELNLSCNRLSDGCIQILVNGLKKNSNLKVLRIAQNQIYPPGAFKILESIENTPSIALELLDLGDTPVMDTFEKLYKKLQEIRNPFKVIYGMVWATDRQSLASADQEPEEEDLLNEDPLLVLFEYARLQNFRLVDMFKQLDTDNSGSLDRQEFSRGLAQVNIPMNRRSLNRLIDMMDVDGDGEIDFSELMAAQQKHKQLLKSYMKSERPLEDTEIGRIDRLLRKVMYKRFLMRKF</sequence>
<dbReference type="PROSITE" id="PS00018">
    <property type="entry name" value="EF_HAND_1"/>
    <property type="match status" value="2"/>
</dbReference>
<feature type="domain" description="EF-hand" evidence="3">
    <location>
        <begin position="485"/>
        <end position="520"/>
    </location>
</feature>
<feature type="domain" description="EF-hand" evidence="3">
    <location>
        <begin position="521"/>
        <end position="556"/>
    </location>
</feature>
<organism evidence="4 5">
    <name type="scientific">Magallana gigas</name>
    <name type="common">Pacific oyster</name>
    <name type="synonym">Crassostrea gigas</name>
    <dbReference type="NCBI Taxonomy" id="29159"/>
    <lineage>
        <taxon>Eukaryota</taxon>
        <taxon>Metazoa</taxon>
        <taxon>Spiralia</taxon>
        <taxon>Lophotrochozoa</taxon>
        <taxon>Mollusca</taxon>
        <taxon>Bivalvia</taxon>
        <taxon>Autobranchia</taxon>
        <taxon>Pteriomorphia</taxon>
        <taxon>Ostreida</taxon>
        <taxon>Ostreoidea</taxon>
        <taxon>Ostreidae</taxon>
        <taxon>Magallana</taxon>
    </lineage>
</organism>
<reference evidence="4" key="1">
    <citation type="submission" date="2022-08" db="UniProtKB">
        <authorList>
            <consortium name="EnsemblMetazoa"/>
        </authorList>
    </citation>
    <scope>IDENTIFICATION</scope>
    <source>
        <strain evidence="4">05x7-T-G4-1.051#20</strain>
    </source>
</reference>
<dbReference type="Gene3D" id="3.80.10.10">
    <property type="entry name" value="Ribonuclease Inhibitor"/>
    <property type="match status" value="2"/>
</dbReference>
<dbReference type="Proteomes" id="UP000005408">
    <property type="component" value="Unassembled WGS sequence"/>
</dbReference>
<dbReference type="OMA" id="WNGFHIR"/>
<dbReference type="InterPro" id="IPR052394">
    <property type="entry name" value="LRR-containing"/>
</dbReference>
<dbReference type="InterPro" id="IPR032675">
    <property type="entry name" value="LRR_dom_sf"/>
</dbReference>
<accession>A0A8W8L1B3</accession>
<feature type="compositionally biased region" description="Low complexity" evidence="2">
    <location>
        <begin position="45"/>
        <end position="60"/>
    </location>
</feature>
<dbReference type="EnsemblMetazoa" id="G25968.1">
    <property type="protein sequence ID" value="G25968.1:cds"/>
    <property type="gene ID" value="G25968"/>
</dbReference>
<dbReference type="InterPro" id="IPR002048">
    <property type="entry name" value="EF_hand_dom"/>
</dbReference>
<dbReference type="CDD" id="cd00051">
    <property type="entry name" value="EFh"/>
    <property type="match status" value="1"/>
</dbReference>
<evidence type="ECO:0000256" key="2">
    <source>
        <dbReference type="SAM" id="MobiDB-lite"/>
    </source>
</evidence>
<dbReference type="PROSITE" id="PS50222">
    <property type="entry name" value="EF_HAND_2"/>
    <property type="match status" value="2"/>
</dbReference>
<name>A0A8W8L1B3_MAGGI</name>
<evidence type="ECO:0000259" key="3">
    <source>
        <dbReference type="PROSITE" id="PS50222"/>
    </source>
</evidence>
<dbReference type="InterPro" id="IPR018247">
    <property type="entry name" value="EF_Hand_1_Ca_BS"/>
</dbReference>
<proteinExistence type="predicted"/>
<dbReference type="SUPFAM" id="SSF52047">
    <property type="entry name" value="RNI-like"/>
    <property type="match status" value="1"/>
</dbReference>
<dbReference type="PANTHER" id="PTHR24114">
    <property type="entry name" value="LEUCINE RICH REPEAT FAMILY PROTEIN"/>
    <property type="match status" value="1"/>
</dbReference>
<dbReference type="InterPro" id="IPR011992">
    <property type="entry name" value="EF-hand-dom_pair"/>
</dbReference>
<dbReference type="SMART" id="SM00368">
    <property type="entry name" value="LRR_RI"/>
    <property type="match status" value="8"/>
</dbReference>
<evidence type="ECO:0000313" key="5">
    <source>
        <dbReference type="Proteomes" id="UP000005408"/>
    </source>
</evidence>
<protein>
    <recommendedName>
        <fullName evidence="3">EF-hand domain-containing protein</fullName>
    </recommendedName>
</protein>
<dbReference type="SUPFAM" id="SSF47473">
    <property type="entry name" value="EF-hand"/>
    <property type="match status" value="1"/>
</dbReference>
<feature type="region of interest" description="Disordered" evidence="2">
    <location>
        <begin position="1"/>
        <end position="75"/>
    </location>
</feature>
<dbReference type="PANTHER" id="PTHR24114:SF50">
    <property type="entry name" value="RNI-LIKE PROTEIN"/>
    <property type="match status" value="1"/>
</dbReference>
<dbReference type="OrthoDB" id="120976at2759"/>
<dbReference type="AlphaFoldDB" id="A0A8W8L1B3"/>
<keyword evidence="5" id="KW-1185">Reference proteome</keyword>